<accession>A0A9D4VWV1</accession>
<dbReference type="Proteomes" id="UP001058974">
    <property type="component" value="Chromosome 7"/>
</dbReference>
<reference evidence="1 2" key="1">
    <citation type="journal article" date="2022" name="Nat. Genet.">
        <title>Improved pea reference genome and pan-genome highlight genomic features and evolutionary characteristics.</title>
        <authorList>
            <person name="Yang T."/>
            <person name="Liu R."/>
            <person name="Luo Y."/>
            <person name="Hu S."/>
            <person name="Wang D."/>
            <person name="Wang C."/>
            <person name="Pandey M.K."/>
            <person name="Ge S."/>
            <person name="Xu Q."/>
            <person name="Li N."/>
            <person name="Li G."/>
            <person name="Huang Y."/>
            <person name="Saxena R.K."/>
            <person name="Ji Y."/>
            <person name="Li M."/>
            <person name="Yan X."/>
            <person name="He Y."/>
            <person name="Liu Y."/>
            <person name="Wang X."/>
            <person name="Xiang C."/>
            <person name="Varshney R.K."/>
            <person name="Ding H."/>
            <person name="Gao S."/>
            <person name="Zong X."/>
        </authorList>
    </citation>
    <scope>NUCLEOTIDE SEQUENCE [LARGE SCALE GENOMIC DNA]</scope>
    <source>
        <strain evidence="1 2">cv. Zhongwan 6</strain>
    </source>
</reference>
<protein>
    <submittedName>
        <fullName evidence="1">Uncharacterized protein</fullName>
    </submittedName>
</protein>
<dbReference type="EMBL" id="JAMSHJ010000007">
    <property type="protein sequence ID" value="KAI5390319.1"/>
    <property type="molecule type" value="Genomic_DNA"/>
</dbReference>
<evidence type="ECO:0000313" key="1">
    <source>
        <dbReference type="EMBL" id="KAI5390319.1"/>
    </source>
</evidence>
<dbReference type="Gramene" id="Psat07G0557800-T1">
    <property type="protein sequence ID" value="KAI5390319.1"/>
    <property type="gene ID" value="KIW84_075578"/>
</dbReference>
<name>A0A9D4VWV1_PEA</name>
<dbReference type="AlphaFoldDB" id="A0A9D4VWV1"/>
<keyword evidence="2" id="KW-1185">Reference proteome</keyword>
<organism evidence="1 2">
    <name type="scientific">Pisum sativum</name>
    <name type="common">Garden pea</name>
    <name type="synonym">Lathyrus oleraceus</name>
    <dbReference type="NCBI Taxonomy" id="3888"/>
    <lineage>
        <taxon>Eukaryota</taxon>
        <taxon>Viridiplantae</taxon>
        <taxon>Streptophyta</taxon>
        <taxon>Embryophyta</taxon>
        <taxon>Tracheophyta</taxon>
        <taxon>Spermatophyta</taxon>
        <taxon>Magnoliopsida</taxon>
        <taxon>eudicotyledons</taxon>
        <taxon>Gunneridae</taxon>
        <taxon>Pentapetalae</taxon>
        <taxon>rosids</taxon>
        <taxon>fabids</taxon>
        <taxon>Fabales</taxon>
        <taxon>Fabaceae</taxon>
        <taxon>Papilionoideae</taxon>
        <taxon>50 kb inversion clade</taxon>
        <taxon>NPAAA clade</taxon>
        <taxon>Hologalegina</taxon>
        <taxon>IRL clade</taxon>
        <taxon>Fabeae</taxon>
        <taxon>Lathyrus</taxon>
    </lineage>
</organism>
<gene>
    <name evidence="1" type="ORF">KIW84_075578</name>
</gene>
<comment type="caution">
    <text evidence="1">The sequence shown here is derived from an EMBL/GenBank/DDBJ whole genome shotgun (WGS) entry which is preliminary data.</text>
</comment>
<sequence length="320" mass="36713">MEVFNIYVEAFGQEINMTKSEVFFSRNISRPTQEDLACIMGAGKEVMIKSILQTIPSYVMSVFVILDGETRVAFDDKTRGAGNKSFKARYYPNSSFLEAKLGHNLSFAWISVWKTREVLNLGCRWSIDDGSKIKMMFEHWLKGSVDGCLRGPQGRYAYKLTDITRDIVKVPLLKEVIEDCRVWKEEQNGNYSVRTAYRHHQEQKISYEGSVGSASKLGRSYNNTLSRVLHIANRARTLKRMVDTFFGSIIMNQSWQITGLSSIIDPQIHKFIDAKNLILDICNKEDMRTAGRVAVLIWILWNNMNNVIWNNDREAESKLG</sequence>
<proteinExistence type="predicted"/>
<evidence type="ECO:0000313" key="2">
    <source>
        <dbReference type="Proteomes" id="UP001058974"/>
    </source>
</evidence>